<dbReference type="PANTHER" id="PTHR45267:SF2">
    <property type="entry name" value="NADPH-DEPENDENT PTERIN ALDEHYDE REDUCTASE"/>
    <property type="match status" value="1"/>
</dbReference>
<evidence type="ECO:0000313" key="3">
    <source>
        <dbReference type="EMBL" id="CCQ51801.1"/>
    </source>
</evidence>
<dbReference type="AlphaFoldDB" id="T2IE45"/>
<dbReference type="PANTHER" id="PTHR45267">
    <property type="match status" value="1"/>
</dbReference>
<protein>
    <submittedName>
        <fullName evidence="3">Short chain dehydrogenase</fullName>
    </submittedName>
</protein>
<dbReference type="InterPro" id="IPR002347">
    <property type="entry name" value="SDR_fam"/>
</dbReference>
<dbReference type="GO" id="GO:0005829">
    <property type="term" value="C:cytosol"/>
    <property type="evidence" value="ECO:0007669"/>
    <property type="project" value="TreeGrafter"/>
</dbReference>
<sequence length="229" mass="25350">MKQSKSSMIVITGVTKGLGRALCEGFNELGHTVVGCGRSLNEIEKLNHLYQAHQFDVVDLSNNQQVQTWAKKVIEKWGSPDFLVNNAAIMNQPLPLWKISEEEFIKLTDININGVVRTIRVFLPAMIQQKKGIIVNFSSGWGRSTSPEVVPYCTSKWAIEGLSQGLAQEVPNGIGIIALNPGIINTEMLQTCWPDNASMFESPLQWSKKAIPFILKLTAKNNGQSLTVQ</sequence>
<evidence type="ECO:0000256" key="1">
    <source>
        <dbReference type="ARBA" id="ARBA00006484"/>
    </source>
</evidence>
<evidence type="ECO:0000313" key="4">
    <source>
        <dbReference type="Proteomes" id="UP000018348"/>
    </source>
</evidence>
<dbReference type="CDD" id="cd05233">
    <property type="entry name" value="SDR_c"/>
    <property type="match status" value="1"/>
</dbReference>
<dbReference type="InterPro" id="IPR020904">
    <property type="entry name" value="Sc_DH/Rdtase_CS"/>
</dbReference>
<name>T2IE45_CROWT</name>
<organism evidence="3 4">
    <name type="scientific">Crocosphaera watsonii WH 8502</name>
    <dbReference type="NCBI Taxonomy" id="423474"/>
    <lineage>
        <taxon>Bacteria</taxon>
        <taxon>Bacillati</taxon>
        <taxon>Cyanobacteriota</taxon>
        <taxon>Cyanophyceae</taxon>
        <taxon>Oscillatoriophycideae</taxon>
        <taxon>Chroococcales</taxon>
        <taxon>Aphanothecaceae</taxon>
        <taxon>Crocosphaera</taxon>
    </lineage>
</organism>
<dbReference type="RefSeq" id="WP_021830966.1">
    <property type="nucleotide sequence ID" value="NZ_CAQK01000529.1"/>
</dbReference>
<comment type="caution">
    <text evidence="3">The sequence shown here is derived from an EMBL/GenBank/DDBJ whole genome shotgun (WGS) entry which is preliminary data.</text>
</comment>
<dbReference type="PRINTS" id="PR00080">
    <property type="entry name" value="SDRFAMILY"/>
</dbReference>
<dbReference type="SUPFAM" id="SSF51735">
    <property type="entry name" value="NAD(P)-binding Rossmann-fold domains"/>
    <property type="match status" value="1"/>
</dbReference>
<dbReference type="InterPro" id="IPR036291">
    <property type="entry name" value="NAD(P)-bd_dom_sf"/>
</dbReference>
<dbReference type="Gene3D" id="3.40.50.720">
    <property type="entry name" value="NAD(P)-binding Rossmann-like Domain"/>
    <property type="match status" value="1"/>
</dbReference>
<dbReference type="PRINTS" id="PR00081">
    <property type="entry name" value="GDHRDH"/>
</dbReference>
<gene>
    <name evidence="3" type="ORF">CWATWH8502_387</name>
</gene>
<dbReference type="InterPro" id="IPR053241">
    <property type="entry name" value="NADPH_pterin_aldehyde_rdct"/>
</dbReference>
<reference evidence="3 4" key="2">
    <citation type="submission" date="2013-09" db="EMBL/GenBank/DDBJ databases">
        <title>Whole genome comparison of six Crocosphaera watsonii strains with differing phenotypes.</title>
        <authorList>
            <person name="Bench S.R."/>
            <person name="Heller P."/>
            <person name="Frank I."/>
            <person name="Arciniega M."/>
            <person name="Shilova I.N."/>
            <person name="Zehr J.P."/>
        </authorList>
    </citation>
    <scope>NUCLEOTIDE SEQUENCE [LARGE SCALE GENOMIC DNA]</scope>
    <source>
        <strain evidence="3 4">WH 8502</strain>
    </source>
</reference>
<reference evidence="3 4" key="1">
    <citation type="submission" date="2013-01" db="EMBL/GenBank/DDBJ databases">
        <authorList>
            <person name="Bench S."/>
        </authorList>
    </citation>
    <scope>NUCLEOTIDE SEQUENCE [LARGE SCALE GENOMIC DNA]</scope>
    <source>
        <strain evidence="3 4">WH 8502</strain>
    </source>
</reference>
<comment type="similarity">
    <text evidence="1 2">Belongs to the short-chain dehydrogenases/reductases (SDR) family.</text>
</comment>
<dbReference type="EMBL" id="CAQK01000529">
    <property type="protein sequence ID" value="CCQ51801.1"/>
    <property type="molecule type" value="Genomic_DNA"/>
</dbReference>
<dbReference type="GO" id="GO:0016616">
    <property type="term" value="F:oxidoreductase activity, acting on the CH-OH group of donors, NAD or NADP as acceptor"/>
    <property type="evidence" value="ECO:0007669"/>
    <property type="project" value="TreeGrafter"/>
</dbReference>
<dbReference type="Pfam" id="PF00106">
    <property type="entry name" value="adh_short"/>
    <property type="match status" value="1"/>
</dbReference>
<evidence type="ECO:0000256" key="2">
    <source>
        <dbReference type="RuleBase" id="RU000363"/>
    </source>
</evidence>
<dbReference type="PROSITE" id="PS00061">
    <property type="entry name" value="ADH_SHORT"/>
    <property type="match status" value="1"/>
</dbReference>
<accession>T2IE45</accession>
<dbReference type="Proteomes" id="UP000018348">
    <property type="component" value="Unassembled WGS sequence"/>
</dbReference>
<proteinExistence type="inferred from homology"/>